<dbReference type="Gramene" id="mRNA:HanXRQr2_Chr13g0616401">
    <property type="protein sequence ID" value="CDS:HanXRQr2_Chr13g0616401.1"/>
    <property type="gene ID" value="HanXRQr2_Chr13g0616401"/>
</dbReference>
<keyword evidence="1" id="KW-0413">Isomerase</keyword>
<dbReference type="GO" id="GO:0050378">
    <property type="term" value="F:UDP-glucuronate 4-epimerase activity"/>
    <property type="evidence" value="ECO:0007669"/>
    <property type="project" value="UniProtKB-EC"/>
</dbReference>
<protein>
    <submittedName>
        <fullName evidence="1">UDP-glucuronate 4-epimerase</fullName>
        <ecNumber evidence="1">5.1.3.6</ecNumber>
    </submittedName>
</protein>
<evidence type="ECO:0000313" key="2">
    <source>
        <dbReference type="Proteomes" id="UP000215914"/>
    </source>
</evidence>
<gene>
    <name evidence="1" type="ORF">HanXRQr2_Chr13g0616401</name>
</gene>
<reference evidence="1" key="2">
    <citation type="submission" date="2020-06" db="EMBL/GenBank/DDBJ databases">
        <title>Helianthus annuus Genome sequencing and assembly Release 2.</title>
        <authorList>
            <person name="Gouzy J."/>
            <person name="Langlade N."/>
            <person name="Munos S."/>
        </authorList>
    </citation>
    <scope>NUCLEOTIDE SEQUENCE</scope>
    <source>
        <tissue evidence="1">Leaves</tissue>
    </source>
</reference>
<accession>A0A9K3HE46</accession>
<sequence length="75" mass="8866">MVYGPWGDMAYFFFTKDILKGKSIPVFTGHVYFIYEFFIRYCNMNRYLSSYYQVNYIFLGHNVVGRLTLCGSQSS</sequence>
<dbReference type="AlphaFoldDB" id="A0A9K3HE46"/>
<dbReference type="EMBL" id="MNCJ02000328">
    <property type="protein sequence ID" value="KAF5775828.1"/>
    <property type="molecule type" value="Genomic_DNA"/>
</dbReference>
<reference evidence="1" key="1">
    <citation type="journal article" date="2017" name="Nature">
        <title>The sunflower genome provides insights into oil metabolism, flowering and Asterid evolution.</title>
        <authorList>
            <person name="Badouin H."/>
            <person name="Gouzy J."/>
            <person name="Grassa C.J."/>
            <person name="Murat F."/>
            <person name="Staton S.E."/>
            <person name="Cottret L."/>
            <person name="Lelandais-Briere C."/>
            <person name="Owens G.L."/>
            <person name="Carrere S."/>
            <person name="Mayjonade B."/>
            <person name="Legrand L."/>
            <person name="Gill N."/>
            <person name="Kane N.C."/>
            <person name="Bowers J.E."/>
            <person name="Hubner S."/>
            <person name="Bellec A."/>
            <person name="Berard A."/>
            <person name="Berges H."/>
            <person name="Blanchet N."/>
            <person name="Boniface M.C."/>
            <person name="Brunel D."/>
            <person name="Catrice O."/>
            <person name="Chaidir N."/>
            <person name="Claudel C."/>
            <person name="Donnadieu C."/>
            <person name="Faraut T."/>
            <person name="Fievet G."/>
            <person name="Helmstetter N."/>
            <person name="King M."/>
            <person name="Knapp S.J."/>
            <person name="Lai Z."/>
            <person name="Le Paslier M.C."/>
            <person name="Lippi Y."/>
            <person name="Lorenzon L."/>
            <person name="Mandel J.R."/>
            <person name="Marage G."/>
            <person name="Marchand G."/>
            <person name="Marquand E."/>
            <person name="Bret-Mestries E."/>
            <person name="Morien E."/>
            <person name="Nambeesan S."/>
            <person name="Nguyen T."/>
            <person name="Pegot-Espagnet P."/>
            <person name="Pouilly N."/>
            <person name="Raftis F."/>
            <person name="Sallet E."/>
            <person name="Schiex T."/>
            <person name="Thomas J."/>
            <person name="Vandecasteele C."/>
            <person name="Vares D."/>
            <person name="Vear F."/>
            <person name="Vautrin S."/>
            <person name="Crespi M."/>
            <person name="Mangin B."/>
            <person name="Burke J.M."/>
            <person name="Salse J."/>
            <person name="Munos S."/>
            <person name="Vincourt P."/>
            <person name="Rieseberg L.H."/>
            <person name="Langlade N.B."/>
        </authorList>
    </citation>
    <scope>NUCLEOTIDE SEQUENCE</scope>
    <source>
        <tissue evidence="1">Leaves</tissue>
    </source>
</reference>
<dbReference type="EC" id="5.1.3.6" evidence="1"/>
<organism evidence="1 2">
    <name type="scientific">Helianthus annuus</name>
    <name type="common">Common sunflower</name>
    <dbReference type="NCBI Taxonomy" id="4232"/>
    <lineage>
        <taxon>Eukaryota</taxon>
        <taxon>Viridiplantae</taxon>
        <taxon>Streptophyta</taxon>
        <taxon>Embryophyta</taxon>
        <taxon>Tracheophyta</taxon>
        <taxon>Spermatophyta</taxon>
        <taxon>Magnoliopsida</taxon>
        <taxon>eudicotyledons</taxon>
        <taxon>Gunneridae</taxon>
        <taxon>Pentapetalae</taxon>
        <taxon>asterids</taxon>
        <taxon>campanulids</taxon>
        <taxon>Asterales</taxon>
        <taxon>Asteraceae</taxon>
        <taxon>Asteroideae</taxon>
        <taxon>Heliantheae alliance</taxon>
        <taxon>Heliantheae</taxon>
        <taxon>Helianthus</taxon>
    </lineage>
</organism>
<proteinExistence type="predicted"/>
<name>A0A9K3HE46_HELAN</name>
<keyword evidence="2" id="KW-1185">Reference proteome</keyword>
<comment type="caution">
    <text evidence="1">The sequence shown here is derived from an EMBL/GenBank/DDBJ whole genome shotgun (WGS) entry which is preliminary data.</text>
</comment>
<evidence type="ECO:0000313" key="1">
    <source>
        <dbReference type="EMBL" id="KAF5775828.1"/>
    </source>
</evidence>
<dbReference type="Proteomes" id="UP000215914">
    <property type="component" value="Unassembled WGS sequence"/>
</dbReference>